<dbReference type="AlphaFoldDB" id="A0A6V8Q129"/>
<comment type="caution">
    <text evidence="1">The sequence shown here is derived from an EMBL/GenBank/DDBJ whole genome shotgun (WGS) entry which is preliminary data.</text>
</comment>
<feature type="non-terminal residue" evidence="1">
    <location>
        <position position="1"/>
    </location>
</feature>
<evidence type="ECO:0000313" key="1">
    <source>
        <dbReference type="EMBL" id="GFP38183.1"/>
    </source>
</evidence>
<organism evidence="1 2">
    <name type="scientific">Candidatus Hakubella thermalkaliphila</name>
    <dbReference type="NCBI Taxonomy" id="2754717"/>
    <lineage>
        <taxon>Bacteria</taxon>
        <taxon>Bacillati</taxon>
        <taxon>Actinomycetota</taxon>
        <taxon>Actinomycetota incertae sedis</taxon>
        <taxon>Candidatus Hakubellales</taxon>
        <taxon>Candidatus Hakubellaceae</taxon>
        <taxon>Candidatus Hakubella</taxon>
    </lineage>
</organism>
<proteinExistence type="predicted"/>
<reference evidence="1 2" key="1">
    <citation type="journal article" date="2020" name="Front. Microbiol.">
        <title>Single-cell genomics of novel Actinobacteria with the Wood-Ljungdahl pathway discovered in a serpentinizing system.</title>
        <authorList>
            <person name="Merino N."/>
            <person name="Kawai M."/>
            <person name="Boyd E.S."/>
            <person name="Colman D.R."/>
            <person name="McGlynn S.E."/>
            <person name="Nealson K.H."/>
            <person name="Kurokawa K."/>
            <person name="Hongoh Y."/>
        </authorList>
    </citation>
    <scope>NUCLEOTIDE SEQUENCE [LARGE SCALE GENOMIC DNA]</scope>
    <source>
        <strain evidence="1 2">S44</strain>
    </source>
</reference>
<evidence type="ECO:0000313" key="2">
    <source>
        <dbReference type="Proteomes" id="UP000561271"/>
    </source>
</evidence>
<dbReference type="Proteomes" id="UP000561271">
    <property type="component" value="Unassembled WGS sequence"/>
</dbReference>
<dbReference type="EMBL" id="BLSC01000389">
    <property type="protein sequence ID" value="GFP38183.1"/>
    <property type="molecule type" value="Genomic_DNA"/>
</dbReference>
<gene>
    <name evidence="1" type="ORF">HKBW3S44_01863</name>
</gene>
<accession>A0A6V8Q129</accession>
<name>A0A6V8Q129_9ACTN</name>
<protein>
    <submittedName>
        <fullName evidence="1">Uncharacterized protein</fullName>
    </submittedName>
</protein>
<sequence>ANPGCAPNIILSEGEDQTIYFVTIKLAFMWVLVQIVQSRVR</sequence>